<dbReference type="InterPro" id="IPR014026">
    <property type="entry name" value="UDP-Glc/GDP-Man_DH_dimer"/>
</dbReference>
<dbReference type="AlphaFoldDB" id="A0A8H6E4P9"/>
<evidence type="ECO:0000259" key="7">
    <source>
        <dbReference type="SMART" id="SM00984"/>
    </source>
</evidence>
<evidence type="ECO:0000256" key="3">
    <source>
        <dbReference type="ARBA" id="ARBA00012954"/>
    </source>
</evidence>
<dbReference type="GO" id="GO:0000271">
    <property type="term" value="P:polysaccharide biosynthetic process"/>
    <property type="evidence" value="ECO:0007669"/>
    <property type="project" value="InterPro"/>
</dbReference>
<sequence>MIWIARSVVLAGVGFTLGWWQCDRTHSKRLRLATTGKVHENIHNDDLQSDSKVTEPGTICEVCFIGAGYVCALTAIVLASKNPNRCFTVVDKDDGLIAAWDSDQLPIFEPGLEDVLFVDGAHHERQTSKALQRRRLQNIRFSTAMDKWIAAADIIFVCVDTPLSETLDPSSGTVGLKHKNVKAAIRRIAELSTGCQIVVLKSTVPCGTVGEIEKVFESEATPAASLDILSCPEFLAQGSTIRDLLLPNRLVIGHIPRSAEAVGALKTLYEWVSAERIIIMDAWSSELAKIASNAFIGQRISSINSLSTLCESAGANVHAVSDVIPGVGVIGRLQGRRAVAILGLTFKKNTLDTRNSTAIGLIQGLLQHGAEPRLYEPHLQYSQIESAIGPMASRIVVSSIEAARDGCHALVIHTNWDTFKHNGDYWGRISRLMGPPKVLLDPWGITELWQYGAVRV</sequence>
<dbReference type="PIRSF" id="PIRSF000124">
    <property type="entry name" value="UDPglc_GDPman_dh"/>
    <property type="match status" value="1"/>
</dbReference>
<dbReference type="InterPro" id="IPR036220">
    <property type="entry name" value="UDP-Glc/GDP-Man_DH_C_sf"/>
</dbReference>
<comment type="similarity">
    <text evidence="2 6">Belongs to the UDP-glucose/GDP-mannose dehydrogenase family.</text>
</comment>
<name>A0A8H6E4P9_PETAA</name>
<dbReference type="Gene3D" id="1.20.5.100">
    <property type="entry name" value="Cytochrome c1, transmembrane anchor, C-terminal"/>
    <property type="match status" value="1"/>
</dbReference>
<dbReference type="InterPro" id="IPR014027">
    <property type="entry name" value="UDP-Glc/GDP-Man_DH_C"/>
</dbReference>
<keyword evidence="9" id="KW-1185">Reference proteome</keyword>
<dbReference type="InterPro" id="IPR028356">
    <property type="entry name" value="UDPglc_DH_euk"/>
</dbReference>
<evidence type="ECO:0000313" key="8">
    <source>
        <dbReference type="EMBL" id="KAF5858255.1"/>
    </source>
</evidence>
<dbReference type="Pfam" id="PF03720">
    <property type="entry name" value="UDPG_MGDP_dh_C"/>
    <property type="match status" value="1"/>
</dbReference>
<proteinExistence type="inferred from homology"/>
<dbReference type="Pfam" id="PF03721">
    <property type="entry name" value="UDPG_MGDP_dh_N"/>
    <property type="match status" value="1"/>
</dbReference>
<dbReference type="GO" id="GO:0016628">
    <property type="term" value="F:oxidoreductase activity, acting on the CH-CH group of donors, NAD or NADP as acceptor"/>
    <property type="evidence" value="ECO:0007669"/>
    <property type="project" value="InterPro"/>
</dbReference>
<dbReference type="Gene3D" id="3.40.50.720">
    <property type="entry name" value="NAD(P)-binding Rossmann-like Domain"/>
    <property type="match status" value="2"/>
</dbReference>
<dbReference type="GO" id="GO:0005634">
    <property type="term" value="C:nucleus"/>
    <property type="evidence" value="ECO:0007669"/>
    <property type="project" value="TreeGrafter"/>
</dbReference>
<dbReference type="GO" id="GO:0006024">
    <property type="term" value="P:glycosaminoglycan biosynthetic process"/>
    <property type="evidence" value="ECO:0007669"/>
    <property type="project" value="TreeGrafter"/>
</dbReference>
<comment type="caution">
    <text evidence="8">The sequence shown here is derived from an EMBL/GenBank/DDBJ whole genome shotgun (WGS) entry which is preliminary data.</text>
</comment>
<dbReference type="GO" id="GO:0051287">
    <property type="term" value="F:NAD binding"/>
    <property type="evidence" value="ECO:0007669"/>
    <property type="project" value="InterPro"/>
</dbReference>
<dbReference type="PANTHER" id="PTHR11374:SF57">
    <property type="entry name" value="DEHYDROGENASE UGD1, PUTATIVE (AFU_ORTHOLOGUE AFUA_8G00920)-RELATED"/>
    <property type="match status" value="1"/>
</dbReference>
<accession>A0A8H6E4P9</accession>
<dbReference type="Pfam" id="PF00984">
    <property type="entry name" value="UDPG_MGDP_dh"/>
    <property type="match status" value="1"/>
</dbReference>
<feature type="domain" description="UDP-glucose/GDP-mannose dehydrogenase C-terminal" evidence="7">
    <location>
        <begin position="340"/>
        <end position="448"/>
    </location>
</feature>
<evidence type="ECO:0000256" key="4">
    <source>
        <dbReference type="ARBA" id="ARBA00023002"/>
    </source>
</evidence>
<dbReference type="InterPro" id="IPR028359">
    <property type="entry name" value="UDP_ManNAc/GlcNAc_DH"/>
</dbReference>
<dbReference type="InterPro" id="IPR017476">
    <property type="entry name" value="UDP-Glc/GDP-Man"/>
</dbReference>
<dbReference type="PANTHER" id="PTHR11374">
    <property type="entry name" value="UDP-GLUCOSE DEHYDROGENASE/UDP-MANNAC DEHYDROGENASE"/>
    <property type="match status" value="1"/>
</dbReference>
<protein>
    <recommendedName>
        <fullName evidence="3">UDP-glucose 6-dehydrogenase</fullName>
        <ecNumber evidence="3">1.1.1.22</ecNumber>
    </recommendedName>
</protein>
<dbReference type="InterPro" id="IPR001732">
    <property type="entry name" value="UDP-Glc/GDP-Man_DH_N"/>
</dbReference>
<dbReference type="SUPFAM" id="SSF52413">
    <property type="entry name" value="UDP-glucose/GDP-mannose dehydrogenase C-terminal domain"/>
    <property type="match status" value="1"/>
</dbReference>
<dbReference type="InterPro" id="IPR036291">
    <property type="entry name" value="NAD(P)-bd_dom_sf"/>
</dbReference>
<dbReference type="InterPro" id="IPR008927">
    <property type="entry name" value="6-PGluconate_DH-like_C_sf"/>
</dbReference>
<dbReference type="UniPathway" id="UPA00038">
    <property type="reaction ID" value="UER00491"/>
</dbReference>
<dbReference type="SUPFAM" id="SSF48179">
    <property type="entry name" value="6-phosphogluconate dehydrogenase C-terminal domain-like"/>
    <property type="match status" value="1"/>
</dbReference>
<reference evidence="8 9" key="1">
    <citation type="submission" date="2019-04" db="EMBL/GenBank/DDBJ databases">
        <title>Aspergillus burnettii sp. nov., novel species from soil in southeast Queensland.</title>
        <authorList>
            <person name="Gilchrist C.L.M."/>
            <person name="Pitt J.I."/>
            <person name="Lange L."/>
            <person name="Lacey H.J."/>
            <person name="Vuong D."/>
            <person name="Midgley D.J."/>
            <person name="Greenfield P."/>
            <person name="Bradbury M."/>
            <person name="Lacey E."/>
            <person name="Busk P.K."/>
            <person name="Pilgaard B."/>
            <person name="Chooi Y.H."/>
            <person name="Piggott A.M."/>
        </authorList>
    </citation>
    <scope>NUCLEOTIDE SEQUENCE [LARGE SCALE GENOMIC DNA]</scope>
    <source>
        <strain evidence="8 9">FRR 5400</strain>
    </source>
</reference>
<dbReference type="EC" id="1.1.1.22" evidence="3"/>
<dbReference type="Proteomes" id="UP000541154">
    <property type="component" value="Unassembled WGS sequence"/>
</dbReference>
<evidence type="ECO:0000256" key="6">
    <source>
        <dbReference type="PIRNR" id="PIRNR000124"/>
    </source>
</evidence>
<dbReference type="SMART" id="SM00984">
    <property type="entry name" value="UDPG_MGDP_dh_C"/>
    <property type="match status" value="1"/>
</dbReference>
<dbReference type="EMBL" id="SPNV01000214">
    <property type="protein sequence ID" value="KAF5858255.1"/>
    <property type="molecule type" value="Genomic_DNA"/>
</dbReference>
<evidence type="ECO:0000256" key="2">
    <source>
        <dbReference type="ARBA" id="ARBA00006601"/>
    </source>
</evidence>
<gene>
    <name evidence="8" type="ORF">ETB97_004662</name>
</gene>
<evidence type="ECO:0000313" key="9">
    <source>
        <dbReference type="Proteomes" id="UP000541154"/>
    </source>
</evidence>
<keyword evidence="4" id="KW-0560">Oxidoreductase</keyword>
<keyword evidence="5" id="KW-0520">NAD</keyword>
<dbReference type="SUPFAM" id="SSF51735">
    <property type="entry name" value="NAD(P)-binding Rossmann-fold domains"/>
    <property type="match status" value="1"/>
</dbReference>
<dbReference type="GO" id="GO:0006065">
    <property type="term" value="P:UDP-glucuronate biosynthetic process"/>
    <property type="evidence" value="ECO:0007669"/>
    <property type="project" value="UniProtKB-UniPathway"/>
</dbReference>
<evidence type="ECO:0000256" key="1">
    <source>
        <dbReference type="ARBA" id="ARBA00004701"/>
    </source>
</evidence>
<comment type="pathway">
    <text evidence="1">Nucleotide-sugar biosynthesis; UDP-alpha-D-glucuronate biosynthesis; UDP-alpha-D-glucuronate from UDP-alpha-D-glucose: step 1/1.</text>
</comment>
<evidence type="ECO:0000256" key="5">
    <source>
        <dbReference type="ARBA" id="ARBA00023027"/>
    </source>
</evidence>
<organism evidence="8 9">
    <name type="scientific">Petromyces alliaceus</name>
    <name type="common">Aspergillus alliaceus</name>
    <dbReference type="NCBI Taxonomy" id="209559"/>
    <lineage>
        <taxon>Eukaryota</taxon>
        <taxon>Fungi</taxon>
        <taxon>Dikarya</taxon>
        <taxon>Ascomycota</taxon>
        <taxon>Pezizomycotina</taxon>
        <taxon>Eurotiomycetes</taxon>
        <taxon>Eurotiomycetidae</taxon>
        <taxon>Eurotiales</taxon>
        <taxon>Aspergillaceae</taxon>
        <taxon>Aspergillus</taxon>
        <taxon>Aspergillus subgen. Circumdati</taxon>
    </lineage>
</organism>
<dbReference type="PIRSF" id="PIRSF500136">
    <property type="entry name" value="UDP_ManNAc_DH"/>
    <property type="match status" value="1"/>
</dbReference>
<dbReference type="GO" id="GO:0003979">
    <property type="term" value="F:UDP-glucose 6-dehydrogenase activity"/>
    <property type="evidence" value="ECO:0007669"/>
    <property type="project" value="UniProtKB-EC"/>
</dbReference>